<dbReference type="GO" id="GO:0016887">
    <property type="term" value="F:ATP hydrolysis activity"/>
    <property type="evidence" value="ECO:0007669"/>
    <property type="project" value="InterPro"/>
</dbReference>
<dbReference type="Gene3D" id="3.40.50.300">
    <property type="entry name" value="P-loop containing nucleotide triphosphate hydrolases"/>
    <property type="match status" value="1"/>
</dbReference>
<feature type="domain" description="DUF7025" evidence="3">
    <location>
        <begin position="197"/>
        <end position="295"/>
    </location>
</feature>
<evidence type="ECO:0000259" key="4">
    <source>
        <dbReference type="Pfam" id="PF23232"/>
    </source>
</evidence>
<evidence type="ECO:0000313" key="5">
    <source>
        <dbReference type="EMBL" id="ELR07720.1"/>
    </source>
</evidence>
<dbReference type="InterPro" id="IPR027417">
    <property type="entry name" value="P-loop_NTPase"/>
</dbReference>
<dbReference type="STRING" id="658429.L8G390"/>
<feature type="region of interest" description="Disordered" evidence="1">
    <location>
        <begin position="648"/>
        <end position="680"/>
    </location>
</feature>
<dbReference type="VEuPathDB" id="FungiDB:GMDG_02742"/>
<dbReference type="OrthoDB" id="10042665at2759"/>
<dbReference type="InterPro" id="IPR056599">
    <property type="entry name" value="AAA_lid_fung"/>
</dbReference>
<feature type="compositionally biased region" description="Basic and acidic residues" evidence="1">
    <location>
        <begin position="648"/>
        <end position="666"/>
    </location>
</feature>
<evidence type="ECO:0000313" key="6">
    <source>
        <dbReference type="Proteomes" id="UP000011064"/>
    </source>
</evidence>
<feature type="domain" description="ATPase AAA-type core" evidence="2">
    <location>
        <begin position="462"/>
        <end position="552"/>
    </location>
</feature>
<dbReference type="Pfam" id="PF23232">
    <property type="entry name" value="AAA_lid_13"/>
    <property type="match status" value="1"/>
</dbReference>
<organism evidence="5 6">
    <name type="scientific">Pseudogymnoascus destructans (strain ATCC MYA-4855 / 20631-21)</name>
    <name type="common">Bat white-nose syndrome fungus</name>
    <name type="synonym">Geomyces destructans</name>
    <dbReference type="NCBI Taxonomy" id="658429"/>
    <lineage>
        <taxon>Eukaryota</taxon>
        <taxon>Fungi</taxon>
        <taxon>Dikarya</taxon>
        <taxon>Ascomycota</taxon>
        <taxon>Pezizomycotina</taxon>
        <taxon>Leotiomycetes</taxon>
        <taxon>Thelebolales</taxon>
        <taxon>Thelebolaceae</taxon>
        <taxon>Pseudogymnoascus</taxon>
    </lineage>
</organism>
<accession>L8G390</accession>
<reference evidence="6" key="1">
    <citation type="submission" date="2010-09" db="EMBL/GenBank/DDBJ databases">
        <title>The genome sequence of Geomyces destructans 20631-21.</title>
        <authorList>
            <consortium name="The Broad Institute Genome Sequencing Platform"/>
            <person name="Cuomo C.A."/>
            <person name="Blehert D.S."/>
            <person name="Lorch J.M."/>
            <person name="Young S.K."/>
            <person name="Zeng Q."/>
            <person name="Gargeya S."/>
            <person name="Fitzgerald M."/>
            <person name="Haas B."/>
            <person name="Abouelleil A."/>
            <person name="Alvarado L."/>
            <person name="Arachchi H.M."/>
            <person name="Berlin A."/>
            <person name="Brown A."/>
            <person name="Chapman S.B."/>
            <person name="Chen Z."/>
            <person name="Dunbar C."/>
            <person name="Freedman E."/>
            <person name="Gearin G."/>
            <person name="Gellesch M."/>
            <person name="Goldberg J."/>
            <person name="Griggs A."/>
            <person name="Gujja S."/>
            <person name="Heiman D."/>
            <person name="Howarth C."/>
            <person name="Larson L."/>
            <person name="Lui A."/>
            <person name="MacDonald P.J.P."/>
            <person name="Montmayeur A."/>
            <person name="Murphy C."/>
            <person name="Neiman D."/>
            <person name="Pearson M."/>
            <person name="Priest M."/>
            <person name="Roberts A."/>
            <person name="Saif S."/>
            <person name="Shea T."/>
            <person name="Shenoy N."/>
            <person name="Sisk P."/>
            <person name="Stolte C."/>
            <person name="Sykes S."/>
            <person name="Wortman J."/>
            <person name="Nusbaum C."/>
            <person name="Birren B."/>
        </authorList>
    </citation>
    <scope>NUCLEOTIDE SEQUENCE [LARGE SCALE GENOMIC DNA]</scope>
    <source>
        <strain evidence="6">ATCC MYA-4855 / 20631-21</strain>
    </source>
</reference>
<keyword evidence="6" id="KW-1185">Reference proteome</keyword>
<dbReference type="AlphaFoldDB" id="L8G390"/>
<dbReference type="HOGENOM" id="CLU_004471_6_5_1"/>
<dbReference type="Pfam" id="PF22942">
    <property type="entry name" value="DUF7025"/>
    <property type="match status" value="1"/>
</dbReference>
<dbReference type="PANTHER" id="PTHR46411:SF3">
    <property type="entry name" value="AAA+ ATPASE DOMAIN-CONTAINING PROTEIN"/>
    <property type="match status" value="1"/>
</dbReference>
<dbReference type="PANTHER" id="PTHR46411">
    <property type="entry name" value="FAMILY ATPASE, PUTATIVE-RELATED"/>
    <property type="match status" value="1"/>
</dbReference>
<dbReference type="Proteomes" id="UP000011064">
    <property type="component" value="Unassembled WGS sequence"/>
</dbReference>
<dbReference type="SUPFAM" id="SSF52540">
    <property type="entry name" value="P-loop containing nucleoside triphosphate hydrolases"/>
    <property type="match status" value="1"/>
</dbReference>
<dbReference type="InParanoid" id="L8G390"/>
<dbReference type="Pfam" id="PF00004">
    <property type="entry name" value="AAA"/>
    <property type="match status" value="1"/>
</dbReference>
<proteinExistence type="predicted"/>
<evidence type="ECO:0000259" key="2">
    <source>
        <dbReference type="Pfam" id="PF00004"/>
    </source>
</evidence>
<protein>
    <submittedName>
        <fullName evidence="5">Uncharacterized protein</fullName>
    </submittedName>
</protein>
<gene>
    <name evidence="5" type="ORF">GMDG_02742</name>
</gene>
<name>L8G390_PSED2</name>
<evidence type="ECO:0000256" key="1">
    <source>
        <dbReference type="SAM" id="MobiDB-lite"/>
    </source>
</evidence>
<dbReference type="EMBL" id="GL573207">
    <property type="protein sequence ID" value="ELR07720.1"/>
    <property type="molecule type" value="Genomic_DNA"/>
</dbReference>
<evidence type="ECO:0000259" key="3">
    <source>
        <dbReference type="Pfam" id="PF22942"/>
    </source>
</evidence>
<dbReference type="InterPro" id="IPR054289">
    <property type="entry name" value="DUF7025"/>
</dbReference>
<dbReference type="InterPro" id="IPR003959">
    <property type="entry name" value="ATPase_AAA_core"/>
</dbReference>
<feature type="domain" description="AAA+ ATPase lid" evidence="4">
    <location>
        <begin position="557"/>
        <end position="631"/>
    </location>
</feature>
<sequence>MSDEDASEILAAMKMHPTSPDPHRSELLSFAQQFLDIVKSLNSAQSAPAVPAAANDVEAKDPPARASKLEFKAVNEVWDAKAYKYKVVESVTPTDEADELNQYVFVVRGRIDKDTKITYHVDIKSEMLRDALRNVLKDAHAVSTKENNLSVEQNLLYHYIPELETCRNWNGIDFQDQASATHVSLLLNYLKEKYPELKSLLKTGEITYDMLWALFRPNGPVFTTCHGTHKPRCVRFDFGEEKKTNSGFIYWKLECRYLDFDGKEYGNVPIELGIPKFRGTKRINLLETFPLQHHPDSIKVKANLIENGRKFMSLNGSHHRKYNGLAFFMDDGVPVEFNVDGRVMIDAKFFQKINPNYSRLKITEPINSLAEIDLFNNWIDISNIFTSSSTVDPADVSEDDFLICCPTVRGFSFADKQWAEFAVADLDEIQWSSDPFDCLVIKDEDREVIMALWRLAMVKPPRISAGELSTDAAKLEAQLSQIFQIAKNWGAVLLLDEADVYFERRSNHDLIRNSLVAVFLRKLKYCEGIMFLTTNRVSQFDEAILSRVHITLRYDDLDKDTKEQIWKQFLDRANTSQSPTNVSRSELKSLTAGKYNGRQIKNIVATAHALATKQRCCIRFAHLQRAVAINERFVQEFYVVCVTGDLPHRSPDPRPDHGPVRSEAHNPRFPIGLPRNRSRD</sequence>
<dbReference type="GO" id="GO:0005524">
    <property type="term" value="F:ATP binding"/>
    <property type="evidence" value="ECO:0007669"/>
    <property type="project" value="InterPro"/>
</dbReference>